<reference evidence="1" key="1">
    <citation type="journal article" date="2012" name="Nature">
        <title>The tomato genome sequence provides insights into fleshy fruit evolution.</title>
        <authorList>
            <consortium name="Tomato Genome Consortium"/>
        </authorList>
    </citation>
    <scope>NUCLEOTIDE SEQUENCE [LARGE SCALE GENOMIC DNA]</scope>
    <source>
        <strain evidence="1">cv. Heinz 1706</strain>
    </source>
</reference>
<keyword evidence="2" id="KW-1185">Reference proteome</keyword>
<dbReference type="Proteomes" id="UP000004994">
    <property type="component" value="Chromosome 5"/>
</dbReference>
<protein>
    <submittedName>
        <fullName evidence="1">Uncharacterized protein</fullName>
    </submittedName>
</protein>
<dbReference type="PaxDb" id="4081-Solyc05g044440.1.1"/>
<name>A0A3Q7GM18_SOLLC</name>
<dbReference type="EnsemblPlants" id="Solyc05g043445.1.1">
    <property type="protein sequence ID" value="Solyc05g043445.1.1"/>
    <property type="gene ID" value="Solyc05g043445.1"/>
</dbReference>
<evidence type="ECO:0000313" key="1">
    <source>
        <dbReference type="EnsemblPlants" id="Solyc05g043445.1.1"/>
    </source>
</evidence>
<sequence>MDWTRGHITGHGSTAAVCQSPCHASPAYVGPGPCNSGGPVFRFVLRFIVKEPGEEPCSHYCSENSYRFKYSHIDVETPEYESPIKRQHR</sequence>
<organism evidence="1">
    <name type="scientific">Solanum lycopersicum</name>
    <name type="common">Tomato</name>
    <name type="synonym">Lycopersicon esculentum</name>
    <dbReference type="NCBI Taxonomy" id="4081"/>
    <lineage>
        <taxon>Eukaryota</taxon>
        <taxon>Viridiplantae</taxon>
        <taxon>Streptophyta</taxon>
        <taxon>Embryophyta</taxon>
        <taxon>Tracheophyta</taxon>
        <taxon>Spermatophyta</taxon>
        <taxon>Magnoliopsida</taxon>
        <taxon>eudicotyledons</taxon>
        <taxon>Gunneridae</taxon>
        <taxon>Pentapetalae</taxon>
        <taxon>asterids</taxon>
        <taxon>lamiids</taxon>
        <taxon>Solanales</taxon>
        <taxon>Solanaceae</taxon>
        <taxon>Solanoideae</taxon>
        <taxon>Solaneae</taxon>
        <taxon>Solanum</taxon>
        <taxon>Solanum subgen. Lycopersicon</taxon>
    </lineage>
</organism>
<dbReference type="Gramene" id="Solyc05g043445.1.1">
    <property type="protein sequence ID" value="Solyc05g043445.1.1"/>
    <property type="gene ID" value="Solyc05g043445.1"/>
</dbReference>
<accession>A0A3Q7GM18</accession>
<dbReference type="InParanoid" id="A0A3Q7GM18"/>
<dbReference type="AlphaFoldDB" id="A0A3Q7GM18"/>
<reference evidence="1" key="2">
    <citation type="submission" date="2019-01" db="UniProtKB">
        <authorList>
            <consortium name="EnsemblPlants"/>
        </authorList>
    </citation>
    <scope>IDENTIFICATION</scope>
    <source>
        <strain evidence="1">cv. Heinz 1706</strain>
    </source>
</reference>
<evidence type="ECO:0000313" key="2">
    <source>
        <dbReference type="Proteomes" id="UP000004994"/>
    </source>
</evidence>
<proteinExistence type="predicted"/>